<feature type="binding site" evidence="2">
    <location>
        <begin position="118"/>
        <end position="121"/>
    </location>
    <ligand>
        <name>ATP</name>
        <dbReference type="ChEBI" id="CHEBI:30616"/>
    </ligand>
</feature>
<comment type="similarity">
    <text evidence="2">Belongs to the dethiobiotin synthetase family.</text>
</comment>
<dbReference type="EC" id="6.3.3.3" evidence="2"/>
<dbReference type="Gene3D" id="3.40.50.300">
    <property type="entry name" value="P-loop containing nucleotide triphosphate hydrolases"/>
    <property type="match status" value="1"/>
</dbReference>
<gene>
    <name evidence="3" type="primary">bioD1</name>
    <name evidence="2" type="synonym">bioD</name>
    <name evidence="3" type="ORF">GCM10008111_12750</name>
</gene>
<feature type="binding site" evidence="2">
    <location>
        <position position="56"/>
    </location>
    <ligand>
        <name>Mg(2+)</name>
        <dbReference type="ChEBI" id="CHEBI:18420"/>
    </ligand>
</feature>
<feature type="binding site" evidence="2">
    <location>
        <position position="17"/>
    </location>
    <ligand>
        <name>Mg(2+)</name>
        <dbReference type="ChEBI" id="CHEBI:18420"/>
    </ligand>
</feature>
<feature type="binding site" evidence="2">
    <location>
        <position position="56"/>
    </location>
    <ligand>
        <name>ATP</name>
        <dbReference type="ChEBI" id="CHEBI:30616"/>
    </ligand>
</feature>
<evidence type="ECO:0000313" key="4">
    <source>
        <dbReference type="Proteomes" id="UP000634667"/>
    </source>
</evidence>
<feature type="binding site" evidence="2">
    <location>
        <position position="118"/>
    </location>
    <ligand>
        <name>Mg(2+)</name>
        <dbReference type="ChEBI" id="CHEBI:18420"/>
    </ligand>
</feature>
<dbReference type="InterPro" id="IPR027417">
    <property type="entry name" value="P-loop_NTPase"/>
</dbReference>
<comment type="subcellular location">
    <subcellularLocation>
        <location evidence="2">Cytoplasm</location>
    </subcellularLocation>
</comment>
<comment type="function">
    <text evidence="2">Catalyzes a mechanistically unusual reaction, the ATP-dependent insertion of CO2 between the N7 and N8 nitrogen atoms of 7,8-diaminopelargonic acid (DAPA, also called 7,8-diammoniononanoate) to form a ureido ring.</text>
</comment>
<comment type="caution">
    <text evidence="2">Lacks conserved residue(s) required for the propagation of feature annotation.</text>
</comment>
<name>A0ABQ2WJG7_9ALTE</name>
<keyword evidence="2" id="KW-0460">Magnesium</keyword>
<feature type="active site" evidence="2">
    <location>
        <position position="38"/>
    </location>
</feature>
<keyword evidence="2" id="KW-0963">Cytoplasm</keyword>
<sequence>MTHAFFVTGTDTDAGKTYVSTLILQGAAELGITAIGAKPIAAGAELSAAGTLENSDALLLQQHSGIALPYVALNPICLAKPAAPHLVAAELGLSLDEQILSSQLAALRQYQAQLLLLEGAGGWLLPLSAERYLADWVADQQLPVLLVVGVKLGCLNHAMLSVQEIARRGCRLVGWIANITAPEMLFLSENLADLQRRISAPLLGTVPYQPDEALRHSLAVSLATAVQQALIDSSRS</sequence>
<dbReference type="EMBL" id="BMYR01000004">
    <property type="protein sequence ID" value="GGW58035.1"/>
    <property type="molecule type" value="Genomic_DNA"/>
</dbReference>
<dbReference type="Pfam" id="PF13500">
    <property type="entry name" value="AAA_26"/>
    <property type="match status" value="1"/>
</dbReference>
<dbReference type="NCBIfam" id="TIGR00347">
    <property type="entry name" value="bioD"/>
    <property type="match status" value="1"/>
</dbReference>
<evidence type="ECO:0000256" key="1">
    <source>
        <dbReference type="ARBA" id="ARBA00022756"/>
    </source>
</evidence>
<keyword evidence="1 2" id="KW-0093">Biotin biosynthesis</keyword>
<protein>
    <recommendedName>
        <fullName evidence="2">ATP-dependent dethiobiotin synthetase BioD</fullName>
        <ecNumber evidence="2">6.3.3.3</ecNumber>
    </recommendedName>
    <alternativeName>
        <fullName evidence="2">DTB synthetase</fullName>
        <shortName evidence="2">DTBS</shortName>
    </alternativeName>
    <alternativeName>
        <fullName evidence="2">Dethiobiotin synthase</fullName>
    </alternativeName>
</protein>
<evidence type="ECO:0000256" key="2">
    <source>
        <dbReference type="HAMAP-Rule" id="MF_00336"/>
    </source>
</evidence>
<dbReference type="RefSeq" id="WP_189481651.1">
    <property type="nucleotide sequence ID" value="NZ_BMYR01000004.1"/>
</dbReference>
<keyword evidence="2" id="KW-0479">Metal-binding</keyword>
<accession>A0ABQ2WJG7</accession>
<comment type="caution">
    <text evidence="3">The sequence shown here is derived from an EMBL/GenBank/DDBJ whole genome shotgun (WGS) entry which is preliminary data.</text>
</comment>
<dbReference type="HAMAP" id="MF_00336">
    <property type="entry name" value="BioD"/>
    <property type="match status" value="1"/>
</dbReference>
<keyword evidence="2" id="KW-0436">Ligase</keyword>
<evidence type="ECO:0000313" key="3">
    <source>
        <dbReference type="EMBL" id="GGW58035.1"/>
    </source>
</evidence>
<keyword evidence="2" id="KW-0547">Nucleotide-binding</keyword>
<dbReference type="PIRSF" id="PIRSF006755">
    <property type="entry name" value="DTB_synth"/>
    <property type="match status" value="1"/>
</dbReference>
<feature type="binding site" evidence="2">
    <location>
        <begin position="13"/>
        <end position="18"/>
    </location>
    <ligand>
        <name>ATP</name>
        <dbReference type="ChEBI" id="CHEBI:30616"/>
    </ligand>
</feature>
<dbReference type="SUPFAM" id="SSF52540">
    <property type="entry name" value="P-loop containing nucleoside triphosphate hydrolases"/>
    <property type="match status" value="1"/>
</dbReference>
<keyword evidence="2" id="KW-0067">ATP-binding</keyword>
<dbReference type="Proteomes" id="UP000634667">
    <property type="component" value="Unassembled WGS sequence"/>
</dbReference>
<comment type="catalytic activity">
    <reaction evidence="2">
        <text>(7R,8S)-7,8-diammoniononanoate + CO2 + ATP = (4R,5S)-dethiobiotin + ADP + phosphate + 3 H(+)</text>
        <dbReference type="Rhea" id="RHEA:15805"/>
        <dbReference type="ChEBI" id="CHEBI:15378"/>
        <dbReference type="ChEBI" id="CHEBI:16526"/>
        <dbReference type="ChEBI" id="CHEBI:30616"/>
        <dbReference type="ChEBI" id="CHEBI:43474"/>
        <dbReference type="ChEBI" id="CHEBI:149469"/>
        <dbReference type="ChEBI" id="CHEBI:149473"/>
        <dbReference type="ChEBI" id="CHEBI:456216"/>
        <dbReference type="EC" id="6.3.3.3"/>
    </reaction>
</comment>
<feature type="binding site" evidence="2">
    <location>
        <position position="212"/>
    </location>
    <ligand>
        <name>ATP</name>
        <dbReference type="ChEBI" id="CHEBI:30616"/>
    </ligand>
</feature>
<dbReference type="PANTHER" id="PTHR43210">
    <property type="entry name" value="DETHIOBIOTIN SYNTHETASE"/>
    <property type="match status" value="1"/>
</dbReference>
<keyword evidence="4" id="KW-1185">Reference proteome</keyword>
<dbReference type="InterPro" id="IPR004472">
    <property type="entry name" value="DTB_synth_BioD"/>
</dbReference>
<proteinExistence type="inferred from homology"/>
<comment type="subunit">
    <text evidence="2">Homodimer.</text>
</comment>
<organism evidence="3 4">
    <name type="scientific">Alishewanella tabrizica</name>
    <dbReference type="NCBI Taxonomy" id="671278"/>
    <lineage>
        <taxon>Bacteria</taxon>
        <taxon>Pseudomonadati</taxon>
        <taxon>Pseudomonadota</taxon>
        <taxon>Gammaproteobacteria</taxon>
        <taxon>Alteromonadales</taxon>
        <taxon>Alteromonadaceae</taxon>
        <taxon>Alishewanella</taxon>
    </lineage>
</organism>
<dbReference type="PANTHER" id="PTHR43210:SF5">
    <property type="entry name" value="DETHIOBIOTIN SYNTHETASE"/>
    <property type="match status" value="1"/>
</dbReference>
<comment type="pathway">
    <text evidence="2">Cofactor biosynthesis; biotin biosynthesis; biotin from 7,8-diaminononanoate: step 1/2.</text>
</comment>
<comment type="cofactor">
    <cofactor evidence="2">
        <name>Mg(2+)</name>
        <dbReference type="ChEBI" id="CHEBI:18420"/>
    </cofactor>
</comment>
<dbReference type="CDD" id="cd03109">
    <property type="entry name" value="DTBS"/>
    <property type="match status" value="1"/>
</dbReference>
<reference evidence="4" key="1">
    <citation type="journal article" date="2019" name="Int. J. Syst. Evol. Microbiol.">
        <title>The Global Catalogue of Microorganisms (GCM) 10K type strain sequencing project: providing services to taxonomists for standard genome sequencing and annotation.</title>
        <authorList>
            <consortium name="The Broad Institute Genomics Platform"/>
            <consortium name="The Broad Institute Genome Sequencing Center for Infectious Disease"/>
            <person name="Wu L."/>
            <person name="Ma J."/>
        </authorList>
    </citation>
    <scope>NUCLEOTIDE SEQUENCE [LARGE SCALE GENOMIC DNA]</scope>
    <source>
        <strain evidence="4">KCTC 23723</strain>
    </source>
</reference>